<accession>A0A0R3N238</accession>
<organism evidence="2 3">
    <name type="scientific">Bradyrhizobium retamae</name>
    <dbReference type="NCBI Taxonomy" id="1300035"/>
    <lineage>
        <taxon>Bacteria</taxon>
        <taxon>Pseudomonadati</taxon>
        <taxon>Pseudomonadota</taxon>
        <taxon>Alphaproteobacteria</taxon>
        <taxon>Hyphomicrobiales</taxon>
        <taxon>Nitrobacteraceae</taxon>
        <taxon>Bradyrhizobium</taxon>
    </lineage>
</organism>
<reference evidence="2 3" key="1">
    <citation type="submission" date="2014-03" db="EMBL/GenBank/DDBJ databases">
        <title>Bradyrhizobium valentinum sp. nov., isolated from effective nodules of Lupinus mariae-josephae, a lupine endemic of basic-lime soils in Eastern Spain.</title>
        <authorList>
            <person name="Duran D."/>
            <person name="Rey L."/>
            <person name="Navarro A."/>
            <person name="Busquets A."/>
            <person name="Imperial J."/>
            <person name="Ruiz-Argueso T."/>
        </authorList>
    </citation>
    <scope>NUCLEOTIDE SEQUENCE [LARGE SCALE GENOMIC DNA]</scope>
    <source>
        <strain evidence="2 3">Ro19</strain>
    </source>
</reference>
<dbReference type="InterPro" id="IPR000182">
    <property type="entry name" value="GNAT_dom"/>
</dbReference>
<dbReference type="Gene3D" id="3.40.630.30">
    <property type="match status" value="1"/>
</dbReference>
<dbReference type="InterPro" id="IPR016181">
    <property type="entry name" value="Acyl_CoA_acyltransferase"/>
</dbReference>
<dbReference type="RefSeq" id="WP_283807512.1">
    <property type="nucleotide sequence ID" value="NZ_LLYA01000157.1"/>
</dbReference>
<evidence type="ECO:0000259" key="1">
    <source>
        <dbReference type="PROSITE" id="PS51186"/>
    </source>
</evidence>
<protein>
    <recommendedName>
        <fullName evidence="1">N-acetyltransferase domain-containing protein</fullName>
    </recommendedName>
</protein>
<dbReference type="SUPFAM" id="SSF55729">
    <property type="entry name" value="Acyl-CoA N-acyltransferases (Nat)"/>
    <property type="match status" value="1"/>
</dbReference>
<dbReference type="Proteomes" id="UP000052023">
    <property type="component" value="Unassembled WGS sequence"/>
</dbReference>
<dbReference type="PROSITE" id="PS51186">
    <property type="entry name" value="GNAT"/>
    <property type="match status" value="1"/>
</dbReference>
<evidence type="ECO:0000313" key="2">
    <source>
        <dbReference type="EMBL" id="KRR23971.1"/>
    </source>
</evidence>
<dbReference type="PANTHER" id="PTHR43792:SF1">
    <property type="entry name" value="N-ACETYLTRANSFERASE DOMAIN-CONTAINING PROTEIN"/>
    <property type="match status" value="1"/>
</dbReference>
<name>A0A0R3N238_9BRAD</name>
<sequence>MRPRSAADIDSYVAMDRDIEVRRFITPEFRDNFDVTRYQDSLRERLAFDPGKGLGWWTLRRSDDGSFLGMALLIPLALEGPEIEIGWRLPRAAWGSGYATEAAFRVVQYASDELGLEEIIACINPENERSVRVANKLGFLPDGRKKAYGTEFDCYRLRLN</sequence>
<comment type="caution">
    <text evidence="2">The sequence shown here is derived from an EMBL/GenBank/DDBJ whole genome shotgun (WGS) entry which is preliminary data.</text>
</comment>
<keyword evidence="3" id="KW-1185">Reference proteome</keyword>
<proteinExistence type="predicted"/>
<dbReference type="InterPro" id="IPR051531">
    <property type="entry name" value="N-acetyltransferase"/>
</dbReference>
<feature type="domain" description="N-acetyltransferase" evidence="1">
    <location>
        <begin position="1"/>
        <end position="160"/>
    </location>
</feature>
<dbReference type="Pfam" id="PF13302">
    <property type="entry name" value="Acetyltransf_3"/>
    <property type="match status" value="1"/>
</dbReference>
<gene>
    <name evidence="2" type="ORF">CQ13_26705</name>
</gene>
<dbReference type="PANTHER" id="PTHR43792">
    <property type="entry name" value="GNAT FAMILY, PUTATIVE (AFU_ORTHOLOGUE AFUA_3G00765)-RELATED-RELATED"/>
    <property type="match status" value="1"/>
</dbReference>
<dbReference type="AlphaFoldDB" id="A0A0R3N238"/>
<dbReference type="GO" id="GO:0016747">
    <property type="term" value="F:acyltransferase activity, transferring groups other than amino-acyl groups"/>
    <property type="evidence" value="ECO:0007669"/>
    <property type="project" value="InterPro"/>
</dbReference>
<evidence type="ECO:0000313" key="3">
    <source>
        <dbReference type="Proteomes" id="UP000052023"/>
    </source>
</evidence>
<dbReference type="EMBL" id="LLYA01000157">
    <property type="protein sequence ID" value="KRR23971.1"/>
    <property type="molecule type" value="Genomic_DNA"/>
</dbReference>